<reference evidence="1 2" key="1">
    <citation type="journal article" date="2020" name="ISME J.">
        <title>Parallel Reductive Genome Evolution in Desulfovibrio Ectosymbionts Independently Acquired by Trichonympha Protists in the Termite Gut.</title>
        <authorList>
            <person name="Takeuchi M."/>
            <person name="Kuwahara H."/>
            <person name="Murakami T."/>
            <person name="Takahashi K."/>
            <person name="Kajitani R."/>
            <person name="Toyoda A."/>
            <person name="Itoh T."/>
            <person name="Ohkuma M."/>
            <person name="Hongoh Y."/>
        </authorList>
    </citation>
    <scope>NUCLEOTIDE SEQUENCE [LARGE SCALE GENOMIC DNA]</scope>
    <source>
        <strain evidence="1">ZnDsv-02</strain>
    </source>
</reference>
<sequence length="37" mass="4171">MRQGICLLDRALNIAHQEMAAIEAGEYDRAGELARQR</sequence>
<evidence type="ECO:0000313" key="1">
    <source>
        <dbReference type="EMBL" id="GFH63485.1"/>
    </source>
</evidence>
<protein>
    <submittedName>
        <fullName evidence="1">Uncharacterized protein</fullName>
    </submittedName>
</protein>
<dbReference type="AlphaFoldDB" id="A0A6L2R7K4"/>
<evidence type="ECO:0000313" key="2">
    <source>
        <dbReference type="Proteomes" id="UP000505077"/>
    </source>
</evidence>
<comment type="caution">
    <text evidence="1">The sequence shown here is derived from an EMBL/GenBank/DDBJ whole genome shotgun (WGS) entry which is preliminary data.</text>
</comment>
<dbReference type="Proteomes" id="UP000505077">
    <property type="component" value="Unassembled WGS sequence"/>
</dbReference>
<accession>A0A6L2R7K4</accession>
<name>A0A6L2R7K4_9BACT</name>
<dbReference type="EMBL" id="BLLL01000035">
    <property type="protein sequence ID" value="GFH63485.1"/>
    <property type="molecule type" value="Genomic_DNA"/>
</dbReference>
<proteinExistence type="predicted"/>
<organism evidence="1 2">
    <name type="scientific">Candidatus Desulfovibrio kirbyi</name>
    <dbReference type="NCBI Taxonomy" id="2696086"/>
    <lineage>
        <taxon>Bacteria</taxon>
        <taxon>Pseudomonadati</taxon>
        <taxon>Thermodesulfobacteriota</taxon>
        <taxon>Desulfovibrionia</taxon>
        <taxon>Desulfovibrionales</taxon>
        <taxon>Desulfovibrionaceae</taxon>
        <taxon>Desulfovibrio</taxon>
    </lineage>
</organism>
<feature type="non-terminal residue" evidence="1">
    <location>
        <position position="37"/>
    </location>
</feature>
<gene>
    <name evidence="1" type="ORF">ZNDK_1256</name>
</gene>